<name>A0ABR4WYE5_9ACTN</name>
<gene>
    <name evidence="1" type="ORF">IL38_24220</name>
</gene>
<reference evidence="1 2" key="1">
    <citation type="journal article" date="2014" name="PLoS ONE">
        <title>Identification and Characterization of a New Erythromycin Biosynthetic Gene Cluster in Actinopolyspora erythraea YIM90600, a Novel Erythronolide-Producing Halophilic Actinomycete Isolated from Salt Field.</title>
        <authorList>
            <person name="Chen D."/>
            <person name="Feng J."/>
            <person name="Huang L."/>
            <person name="Zhang Q."/>
            <person name="Wu J."/>
            <person name="Zhu X."/>
            <person name="Duan Y."/>
            <person name="Xu Z."/>
        </authorList>
    </citation>
    <scope>NUCLEOTIDE SEQUENCE [LARGE SCALE GENOMIC DNA]</scope>
    <source>
        <strain evidence="1 2">YIM90600</strain>
    </source>
</reference>
<dbReference type="EMBL" id="JPMV01000046">
    <property type="protein sequence ID" value="KGI79402.1"/>
    <property type="molecule type" value="Genomic_DNA"/>
</dbReference>
<sequence>MTEADKATVDTVEAVFHATANALSAQDTLAAHLRRQLLTLEEHHHRAGWDTAANAPSLLRLWCSPDYTVEIDYCEGYTSVLHMLVNHTGGDCASATLGLVRLFEKALSGELDESMSPDLRATFAELRTETGVDLETRDGWQFYGFGLLTEVWRVISSSPAQDASIAELAEAGMIDRHPRREKIRHLMVAPLGEELWWVQRHHGGQAYCMAGKPDGDPPVSGPLPHALARMTNVVTATPRPVPRKDRG</sequence>
<comment type="caution">
    <text evidence="1">The sequence shown here is derived from an EMBL/GenBank/DDBJ whole genome shotgun (WGS) entry which is preliminary data.</text>
</comment>
<dbReference type="RefSeq" id="WP_043578978.1">
    <property type="nucleotide sequence ID" value="NZ_KN214181.1"/>
</dbReference>
<proteinExistence type="predicted"/>
<protein>
    <submittedName>
        <fullName evidence="1">Uncharacterized protein</fullName>
    </submittedName>
</protein>
<dbReference type="Proteomes" id="UP000029737">
    <property type="component" value="Unassembled WGS sequence"/>
</dbReference>
<keyword evidence="2" id="KW-1185">Reference proteome</keyword>
<evidence type="ECO:0000313" key="2">
    <source>
        <dbReference type="Proteomes" id="UP000029737"/>
    </source>
</evidence>
<evidence type="ECO:0000313" key="1">
    <source>
        <dbReference type="EMBL" id="KGI79402.1"/>
    </source>
</evidence>
<accession>A0ABR4WYE5</accession>
<organism evidence="1 2">
    <name type="scientific">Actinopolyspora erythraea</name>
    <dbReference type="NCBI Taxonomy" id="414996"/>
    <lineage>
        <taxon>Bacteria</taxon>
        <taxon>Bacillati</taxon>
        <taxon>Actinomycetota</taxon>
        <taxon>Actinomycetes</taxon>
        <taxon>Actinopolysporales</taxon>
        <taxon>Actinopolysporaceae</taxon>
        <taxon>Actinopolyspora</taxon>
    </lineage>
</organism>